<reference evidence="2" key="2">
    <citation type="submission" date="2020-09" db="EMBL/GenBank/DDBJ databases">
        <authorList>
            <person name="Sun Q."/>
            <person name="Ohkuma M."/>
        </authorList>
    </citation>
    <scope>NUCLEOTIDE SEQUENCE</scope>
    <source>
        <strain evidence="2">JCM 17251</strain>
    </source>
</reference>
<keyword evidence="3" id="KW-1185">Reference proteome</keyword>
<protein>
    <recommendedName>
        <fullName evidence="1">RNA polymerase sigma-70 region 4 domain-containing protein</fullName>
    </recommendedName>
</protein>
<feature type="domain" description="RNA polymerase sigma-70 region 4" evidence="1">
    <location>
        <begin position="153"/>
        <end position="202"/>
    </location>
</feature>
<dbReference type="SUPFAM" id="SSF88659">
    <property type="entry name" value="Sigma3 and sigma4 domains of RNA polymerase sigma factors"/>
    <property type="match status" value="1"/>
</dbReference>
<evidence type="ECO:0000259" key="1">
    <source>
        <dbReference type="Pfam" id="PF04545"/>
    </source>
</evidence>
<gene>
    <name evidence="2" type="ORF">GCM10007971_08070</name>
</gene>
<dbReference type="InterPro" id="IPR013324">
    <property type="entry name" value="RNA_pol_sigma_r3/r4-like"/>
</dbReference>
<evidence type="ECO:0000313" key="2">
    <source>
        <dbReference type="EMBL" id="GGN52473.1"/>
    </source>
</evidence>
<reference evidence="2" key="1">
    <citation type="journal article" date="2014" name="Int. J. Syst. Evol. Microbiol.">
        <title>Complete genome sequence of Corynebacterium casei LMG S-19264T (=DSM 44701T), isolated from a smear-ripened cheese.</title>
        <authorList>
            <consortium name="US DOE Joint Genome Institute (JGI-PGF)"/>
            <person name="Walter F."/>
            <person name="Albersmeier A."/>
            <person name="Kalinowski J."/>
            <person name="Ruckert C."/>
        </authorList>
    </citation>
    <scope>NUCLEOTIDE SEQUENCE</scope>
    <source>
        <strain evidence="2">JCM 17251</strain>
    </source>
</reference>
<dbReference type="RefSeq" id="WP_156856393.1">
    <property type="nucleotide sequence ID" value="NZ_BMOS01000004.1"/>
</dbReference>
<evidence type="ECO:0000313" key="3">
    <source>
        <dbReference type="Proteomes" id="UP000624041"/>
    </source>
</evidence>
<dbReference type="AlphaFoldDB" id="A0A917XTI2"/>
<sequence length="211" mass="24759">MEETTISDGKHCEFMWANKFIAENELIFRNRLIKSFLLKKENYFLLNQSIRHPTPETNNALDKAFQDHFAEIRLISQLSNELRRHAIRYDKKVNLYRRSQLLILDQPIHDETENSISFKDVITDKHAIPVDEAALENNQDLQCYLENPTLFQAFSSLTSRQKQILNQAYLFKMSDTEIAAKEGVSQQSISKTRNRALRELRKQLLAEEDKT</sequence>
<dbReference type="Proteomes" id="UP000624041">
    <property type="component" value="Unassembled WGS sequence"/>
</dbReference>
<dbReference type="GO" id="GO:0003700">
    <property type="term" value="F:DNA-binding transcription factor activity"/>
    <property type="evidence" value="ECO:0007669"/>
    <property type="project" value="InterPro"/>
</dbReference>
<proteinExistence type="predicted"/>
<dbReference type="Pfam" id="PF04545">
    <property type="entry name" value="Sigma70_r4"/>
    <property type="match status" value="1"/>
</dbReference>
<dbReference type="GO" id="GO:0006352">
    <property type="term" value="P:DNA-templated transcription initiation"/>
    <property type="evidence" value="ECO:0007669"/>
    <property type="project" value="InterPro"/>
</dbReference>
<accession>A0A917XTI2</accession>
<dbReference type="Gene3D" id="1.20.140.160">
    <property type="match status" value="1"/>
</dbReference>
<organism evidence="2 3">
    <name type="scientific">Oceanobacillus indicireducens</name>
    <dbReference type="NCBI Taxonomy" id="1004261"/>
    <lineage>
        <taxon>Bacteria</taxon>
        <taxon>Bacillati</taxon>
        <taxon>Bacillota</taxon>
        <taxon>Bacilli</taxon>
        <taxon>Bacillales</taxon>
        <taxon>Bacillaceae</taxon>
        <taxon>Oceanobacillus</taxon>
    </lineage>
</organism>
<dbReference type="EMBL" id="BMOS01000004">
    <property type="protein sequence ID" value="GGN52473.1"/>
    <property type="molecule type" value="Genomic_DNA"/>
</dbReference>
<name>A0A917XTI2_9BACI</name>
<dbReference type="InterPro" id="IPR007630">
    <property type="entry name" value="RNA_pol_sigma70_r4"/>
</dbReference>
<comment type="caution">
    <text evidence="2">The sequence shown here is derived from an EMBL/GenBank/DDBJ whole genome shotgun (WGS) entry which is preliminary data.</text>
</comment>